<dbReference type="AlphaFoldDB" id="A0A2K3QHP7"/>
<accession>A0A2K3QHP7</accession>
<comment type="caution">
    <text evidence="1">The sequence shown here is derived from an EMBL/GenBank/DDBJ whole genome shotgun (WGS) entry which is preliminary data.</text>
</comment>
<organism evidence="1 2">
    <name type="scientific">Tolypocladium capitatum</name>
    <dbReference type="NCBI Taxonomy" id="45235"/>
    <lineage>
        <taxon>Eukaryota</taxon>
        <taxon>Fungi</taxon>
        <taxon>Dikarya</taxon>
        <taxon>Ascomycota</taxon>
        <taxon>Pezizomycotina</taxon>
        <taxon>Sordariomycetes</taxon>
        <taxon>Hypocreomycetidae</taxon>
        <taxon>Hypocreales</taxon>
        <taxon>Ophiocordycipitaceae</taxon>
        <taxon>Tolypocladium</taxon>
    </lineage>
</organism>
<dbReference type="EMBL" id="NRSZ01000466">
    <property type="protein sequence ID" value="PNY27030.1"/>
    <property type="molecule type" value="Genomic_DNA"/>
</dbReference>
<keyword evidence="2" id="KW-1185">Reference proteome</keyword>
<evidence type="ECO:0000313" key="2">
    <source>
        <dbReference type="Proteomes" id="UP000236621"/>
    </source>
</evidence>
<reference evidence="1 2" key="1">
    <citation type="submission" date="2017-08" db="EMBL/GenBank/DDBJ databases">
        <title>Harnessing the power of phylogenomics to disentangle the directionality and signatures of interkingdom host jumping in the parasitic fungal genus Tolypocladium.</title>
        <authorList>
            <person name="Quandt C.A."/>
            <person name="Patterson W."/>
            <person name="Spatafora J.W."/>
        </authorList>
    </citation>
    <scope>NUCLEOTIDE SEQUENCE [LARGE SCALE GENOMIC DNA]</scope>
    <source>
        <strain evidence="1 2">CBS 113982</strain>
    </source>
</reference>
<name>A0A2K3QHP7_9HYPO</name>
<proteinExistence type="predicted"/>
<evidence type="ECO:0000313" key="1">
    <source>
        <dbReference type="EMBL" id="PNY27030.1"/>
    </source>
</evidence>
<protein>
    <submittedName>
        <fullName evidence="1">Uncharacterized protein</fullName>
    </submittedName>
</protein>
<dbReference type="OrthoDB" id="5350472at2759"/>
<sequence length="129" mass="13903">MSGLPILVNWDDNYSAMAHRLAVIEAPEGWSVDPGDLKLDFYWGADGDGTVAANKVGLTSPQGLMIVDADDGGDAYVFTASGGKVYLWNMLTSEVYEYTDPADLNGILAQMKMPLGRGKLESKLLQDVT</sequence>
<gene>
    <name evidence="1" type="ORF">TCAP_03026</name>
</gene>
<dbReference type="Proteomes" id="UP000236621">
    <property type="component" value="Unassembled WGS sequence"/>
</dbReference>